<organism evidence="2 3">
    <name type="scientific">Lutispora saccharofermentans</name>
    <dbReference type="NCBI Taxonomy" id="3024236"/>
    <lineage>
        <taxon>Bacteria</taxon>
        <taxon>Bacillati</taxon>
        <taxon>Bacillota</taxon>
        <taxon>Clostridia</taxon>
        <taxon>Lutisporales</taxon>
        <taxon>Lutisporaceae</taxon>
        <taxon>Lutispora</taxon>
    </lineage>
</organism>
<evidence type="ECO:0000313" key="3">
    <source>
        <dbReference type="Proteomes" id="UP001651880"/>
    </source>
</evidence>
<evidence type="ECO:0000256" key="1">
    <source>
        <dbReference type="SAM" id="Phobius"/>
    </source>
</evidence>
<keyword evidence="1" id="KW-1133">Transmembrane helix</keyword>
<reference evidence="2 3" key="1">
    <citation type="submission" date="2021-10" db="EMBL/GenBank/DDBJ databases">
        <title>Lutispora strain m25 sp. nov., a thermophilic, non-spore-forming bacterium isolated from a lab-scale methanogenic bioreactor digesting anaerobic sludge.</title>
        <authorList>
            <person name="El Houari A."/>
            <person name="Mcdonald J."/>
        </authorList>
    </citation>
    <scope>NUCLEOTIDE SEQUENCE [LARGE SCALE GENOMIC DNA]</scope>
    <source>
        <strain evidence="3">m25</strain>
    </source>
</reference>
<gene>
    <name evidence="2" type="ORF">LJD61_04995</name>
</gene>
<name>A0ABT1NFF8_9FIRM</name>
<accession>A0ABT1NFF8</accession>
<feature type="transmembrane region" description="Helical" evidence="1">
    <location>
        <begin position="163"/>
        <end position="189"/>
    </location>
</feature>
<dbReference type="Pfam" id="PF14808">
    <property type="entry name" value="TMEM164"/>
    <property type="match status" value="1"/>
</dbReference>
<dbReference type="Proteomes" id="UP001651880">
    <property type="component" value="Unassembled WGS sequence"/>
</dbReference>
<feature type="transmembrane region" description="Helical" evidence="1">
    <location>
        <begin position="12"/>
        <end position="34"/>
    </location>
</feature>
<evidence type="ECO:0000313" key="2">
    <source>
        <dbReference type="EMBL" id="MCQ1528903.1"/>
    </source>
</evidence>
<dbReference type="NCBIfam" id="TIGR02206">
    <property type="entry name" value="intg_mem_TP0381"/>
    <property type="match status" value="1"/>
</dbReference>
<keyword evidence="1" id="KW-0472">Membrane</keyword>
<feature type="transmembrane region" description="Helical" evidence="1">
    <location>
        <begin position="209"/>
        <end position="228"/>
    </location>
</feature>
<dbReference type="EMBL" id="JAJEKE010000002">
    <property type="protein sequence ID" value="MCQ1528903.1"/>
    <property type="molecule type" value="Genomic_DNA"/>
</dbReference>
<dbReference type="RefSeq" id="WP_255226416.1">
    <property type="nucleotide sequence ID" value="NZ_JAJEKE010000002.1"/>
</dbReference>
<comment type="caution">
    <text evidence="2">The sequence shown here is derived from an EMBL/GenBank/DDBJ whole genome shotgun (WGS) entry which is preliminary data.</text>
</comment>
<proteinExistence type="predicted"/>
<keyword evidence="1" id="KW-0812">Transmembrane</keyword>
<feature type="transmembrane region" description="Helical" evidence="1">
    <location>
        <begin position="46"/>
        <end position="72"/>
    </location>
</feature>
<keyword evidence="3" id="KW-1185">Reference proteome</keyword>
<protein>
    <submittedName>
        <fullName evidence="2">TIGR02206 family membrane protein</fullName>
    </submittedName>
</protein>
<sequence length="248" mass="28478">MGKWFNGEPFRLLSRVHIAALLIIFILNMMIYFFSDRLREVKTDKLCRNIIALALITTELSFQIWCAVIGVWTAEYNLPFHLCSAATIICAIMLFMKSYRIYQIAYFWGLGGALQALLTPDLSGYNYPHYVFFKYFILHGLIVISVLYMAFVHSYRLAFRSVLNAFAVTNLFAVIVIPVDILTGGNYLFLCRKPEAMTLLDYLGPWPWYIIPMEAVVFAMFVILYLPYAISDFVQKHRDINSGISPGA</sequence>
<dbReference type="InterPro" id="IPR011737">
    <property type="entry name" value="CHP02206_TP0381"/>
</dbReference>
<feature type="transmembrane region" description="Helical" evidence="1">
    <location>
        <begin position="78"/>
        <end position="96"/>
    </location>
</feature>
<feature type="transmembrane region" description="Helical" evidence="1">
    <location>
        <begin position="130"/>
        <end position="151"/>
    </location>
</feature>